<dbReference type="RefSeq" id="WP_318066455.1">
    <property type="nucleotide sequence ID" value="NZ_JAWONS010000324.1"/>
</dbReference>
<evidence type="ECO:0000313" key="2">
    <source>
        <dbReference type="Proteomes" id="UP001276854"/>
    </source>
</evidence>
<proteinExistence type="predicted"/>
<accession>A0ABU4GRK9</accession>
<evidence type="ECO:0000313" key="1">
    <source>
        <dbReference type="EMBL" id="MDW2800275.1"/>
    </source>
</evidence>
<reference evidence="1 2" key="1">
    <citation type="submission" date="2023-10" db="EMBL/GenBank/DDBJ databases">
        <title>A novel Glycoside Hydrolase 43-Like Enzyme from Clostrdium boliviensis is an Endo-xylanase, and a Candidate for Xylooligosaccharides Production from Different Xylan Substrates.</title>
        <authorList>
            <person name="Alvarez M.T."/>
            <person name="Rocabado-Villegas L.R."/>
            <person name="Salas-Veizaga D.M."/>
            <person name="Linares-Pasten J.A."/>
            <person name="Gudmundsdottir E.E."/>
            <person name="Hreggvidsson G.O."/>
            <person name="Adlercreutz P."/>
            <person name="Nordberg Karlsson E."/>
        </authorList>
    </citation>
    <scope>NUCLEOTIDE SEQUENCE [LARGE SCALE GENOMIC DNA]</scope>
    <source>
        <strain evidence="1 2">E-1</strain>
    </source>
</reference>
<sequence>MYINFVYAYRIQDTVMVLIRSDSVSVCDKVTISGTYPGDIHYFMDPGKAHLFIDYSSPDQLCNEIFKPWLASVILEDSIHNEVEIFINRESVISVPIINYPAPYNFSI</sequence>
<keyword evidence="2" id="KW-1185">Reference proteome</keyword>
<protein>
    <submittedName>
        <fullName evidence="1">Uncharacterized protein</fullName>
    </submittedName>
</protein>
<name>A0ABU4GRK9_9CLOT</name>
<comment type="caution">
    <text evidence="1">The sequence shown here is derived from an EMBL/GenBank/DDBJ whole genome shotgun (WGS) entry which is preliminary data.</text>
</comment>
<gene>
    <name evidence="1" type="ORF">RZO55_22135</name>
</gene>
<organism evidence="1 2">
    <name type="scientific">Clostridium boliviensis</name>
    <dbReference type="NCBI Taxonomy" id="318465"/>
    <lineage>
        <taxon>Bacteria</taxon>
        <taxon>Bacillati</taxon>
        <taxon>Bacillota</taxon>
        <taxon>Clostridia</taxon>
        <taxon>Eubacteriales</taxon>
        <taxon>Clostridiaceae</taxon>
        <taxon>Clostridium</taxon>
    </lineage>
</organism>
<dbReference type="Proteomes" id="UP001276854">
    <property type="component" value="Unassembled WGS sequence"/>
</dbReference>
<dbReference type="EMBL" id="JAWONS010000324">
    <property type="protein sequence ID" value="MDW2800275.1"/>
    <property type="molecule type" value="Genomic_DNA"/>
</dbReference>